<dbReference type="KEGG" id="cvn:111104628"/>
<proteinExistence type="predicted"/>
<evidence type="ECO:0000313" key="2">
    <source>
        <dbReference type="Proteomes" id="UP000694844"/>
    </source>
</evidence>
<organism evidence="2 4">
    <name type="scientific">Crassostrea virginica</name>
    <name type="common">Eastern oyster</name>
    <dbReference type="NCBI Taxonomy" id="6565"/>
    <lineage>
        <taxon>Eukaryota</taxon>
        <taxon>Metazoa</taxon>
        <taxon>Spiralia</taxon>
        <taxon>Lophotrochozoa</taxon>
        <taxon>Mollusca</taxon>
        <taxon>Bivalvia</taxon>
        <taxon>Autobranchia</taxon>
        <taxon>Pteriomorphia</taxon>
        <taxon>Ostreida</taxon>
        <taxon>Ostreoidea</taxon>
        <taxon>Ostreidae</taxon>
        <taxon>Crassostrea</taxon>
    </lineage>
</organism>
<feature type="compositionally biased region" description="Low complexity" evidence="1">
    <location>
        <begin position="31"/>
        <end position="43"/>
    </location>
</feature>
<dbReference type="PANTHER" id="PTHR35558:SF1">
    <property type="entry name" value="ENDONUCLEASE_EXONUCLEASE_PHOSPHATASE DOMAIN-CONTAINING PROTEIN"/>
    <property type="match status" value="1"/>
</dbReference>
<feature type="region of interest" description="Disordered" evidence="1">
    <location>
        <begin position="1"/>
        <end position="43"/>
    </location>
</feature>
<evidence type="ECO:0000256" key="1">
    <source>
        <dbReference type="SAM" id="MobiDB-lite"/>
    </source>
</evidence>
<evidence type="ECO:0000313" key="3">
    <source>
        <dbReference type="RefSeq" id="XP_022294368.1"/>
    </source>
</evidence>
<accession>A0A8B8AVS3</accession>
<keyword evidence="2" id="KW-1185">Reference proteome</keyword>
<evidence type="ECO:0000313" key="4">
    <source>
        <dbReference type="RefSeq" id="XP_022294369.1"/>
    </source>
</evidence>
<sequence length="359" mass="40034">MPRRKAPKQMDTQSVQGASTVQTKRRKSNQSAVSSTTEQSSSTIDYEKLANEILRQQGKLQAQPTNCCDSHSLNPLPQENITVSPLPCTLQTNSPTGGQVQCAASEPRPQTAAEGTVSELITRIFEGEPAGTEPNKTPTSNISITDGIPLGATVPSKIKSKIWSNEFIDLRSLLTHQEEDPVTLLITPGVINLQHSQKAKTPLSINQWTDAFLVFTCILLEQKPTEAPHLLKYMSFIRELQKLHGDSAWRAYDESFRKLRETIDLPWQKPVEELRGKSLAISSKQSYVQPFRGKQVGRISGVRFCFAYNQGNKCRTTPCLFTHICQTCRGPHPKIKCRSAEKFEHDKFSSNPSKGKQTK</sequence>
<protein>
    <submittedName>
        <fullName evidence="3 4">Uncharacterized protein LOC111104628</fullName>
    </submittedName>
</protein>
<feature type="compositionally biased region" description="Polar residues" evidence="1">
    <location>
        <begin position="10"/>
        <end position="22"/>
    </location>
</feature>
<dbReference type="Proteomes" id="UP000694844">
    <property type="component" value="Chromosome 7"/>
</dbReference>
<name>A0A8B8AVS3_CRAVI</name>
<dbReference type="PANTHER" id="PTHR35558">
    <property type="entry name" value="SGNH_HYDRO DOMAIN-CONTAINING PROTEIN"/>
    <property type="match status" value="1"/>
</dbReference>
<gene>
    <name evidence="3 4" type="primary">LOC111104628</name>
</gene>
<dbReference type="RefSeq" id="XP_022294369.1">
    <property type="nucleotide sequence ID" value="XM_022438661.1"/>
</dbReference>
<dbReference type="RefSeq" id="XP_022294368.1">
    <property type="nucleotide sequence ID" value="XM_022438660.1"/>
</dbReference>
<dbReference type="GeneID" id="111104628"/>
<reference evidence="3 4" key="1">
    <citation type="submission" date="2025-04" db="UniProtKB">
        <authorList>
            <consortium name="RefSeq"/>
        </authorList>
    </citation>
    <scope>IDENTIFICATION</scope>
    <source>
        <tissue evidence="3 4">Whole sample</tissue>
    </source>
</reference>
<dbReference type="OrthoDB" id="6145309at2759"/>
<dbReference type="AlphaFoldDB" id="A0A8B8AVS3"/>